<accession>A0ABX7I5N1</accession>
<dbReference type="Proteomes" id="UP000612680">
    <property type="component" value="Chromosome"/>
</dbReference>
<evidence type="ECO:0000256" key="2">
    <source>
        <dbReference type="ARBA" id="ARBA00004442"/>
    </source>
</evidence>
<evidence type="ECO:0000313" key="10">
    <source>
        <dbReference type="EMBL" id="QRR00847.1"/>
    </source>
</evidence>
<gene>
    <name evidence="10" type="ORF">HWI92_07960</name>
</gene>
<dbReference type="InterPro" id="IPR012334">
    <property type="entry name" value="Pectin_lyas_fold"/>
</dbReference>
<dbReference type="Pfam" id="PF18962">
    <property type="entry name" value="Por_Secre_tail"/>
    <property type="match status" value="1"/>
</dbReference>
<dbReference type="SUPFAM" id="SSF51126">
    <property type="entry name" value="Pectin lyase-like"/>
    <property type="match status" value="1"/>
</dbReference>
<evidence type="ECO:0000256" key="8">
    <source>
        <dbReference type="SAM" id="SignalP"/>
    </source>
</evidence>
<evidence type="ECO:0000256" key="1">
    <source>
        <dbReference type="ARBA" id="ARBA00004196"/>
    </source>
</evidence>
<feature type="chain" id="PRO_5045068987" evidence="8">
    <location>
        <begin position="21"/>
        <end position="885"/>
    </location>
</feature>
<proteinExistence type="predicted"/>
<evidence type="ECO:0000256" key="4">
    <source>
        <dbReference type="ARBA" id="ARBA00022525"/>
    </source>
</evidence>
<comment type="subcellular location">
    <subcellularLocation>
        <location evidence="1">Cell envelope</location>
    </subcellularLocation>
    <subcellularLocation>
        <location evidence="2">Cell outer membrane</location>
    </subcellularLocation>
    <subcellularLocation>
        <location evidence="3">Secreted</location>
    </subcellularLocation>
</comment>
<dbReference type="InterPro" id="IPR003368">
    <property type="entry name" value="POMP_repeat"/>
</dbReference>
<feature type="domain" description="Secretion system C-terminal sorting" evidence="9">
    <location>
        <begin position="812"/>
        <end position="883"/>
    </location>
</feature>
<keyword evidence="4" id="KW-0964">Secreted</keyword>
<evidence type="ECO:0000256" key="3">
    <source>
        <dbReference type="ARBA" id="ARBA00004613"/>
    </source>
</evidence>
<organism evidence="10 11">
    <name type="scientific">Dyadobacter sandarakinus</name>
    <dbReference type="NCBI Taxonomy" id="2747268"/>
    <lineage>
        <taxon>Bacteria</taxon>
        <taxon>Pseudomonadati</taxon>
        <taxon>Bacteroidota</taxon>
        <taxon>Cytophagia</taxon>
        <taxon>Cytophagales</taxon>
        <taxon>Spirosomataceae</taxon>
        <taxon>Dyadobacter</taxon>
    </lineage>
</organism>
<protein>
    <submittedName>
        <fullName evidence="10">T9SS type A sorting domain-containing protein</fullName>
    </submittedName>
</protein>
<keyword evidence="11" id="KW-1185">Reference proteome</keyword>
<keyword evidence="6" id="KW-0472">Membrane</keyword>
<dbReference type="PANTHER" id="PTHR11319:SF35">
    <property type="entry name" value="OUTER MEMBRANE PROTEIN PMPC-RELATED"/>
    <property type="match status" value="1"/>
</dbReference>
<keyword evidence="7" id="KW-0998">Cell outer membrane</keyword>
<name>A0ABX7I5N1_9BACT</name>
<dbReference type="NCBIfam" id="TIGR04183">
    <property type="entry name" value="Por_Secre_tail"/>
    <property type="match status" value="1"/>
</dbReference>
<evidence type="ECO:0000313" key="11">
    <source>
        <dbReference type="Proteomes" id="UP000612680"/>
    </source>
</evidence>
<keyword evidence="5 8" id="KW-0732">Signal</keyword>
<dbReference type="Gene3D" id="2.160.20.10">
    <property type="entry name" value="Single-stranded right-handed beta-helix, Pectin lyase-like"/>
    <property type="match status" value="1"/>
</dbReference>
<reference evidence="10 11" key="1">
    <citation type="submission" date="2020-06" db="EMBL/GenBank/DDBJ databases">
        <title>Dyadobacter sandarakinus sp. nov., isolated from the soil of the Arctic Yellow River Station.</title>
        <authorList>
            <person name="Zhang Y."/>
            <person name="Peng F."/>
        </authorList>
    </citation>
    <scope>NUCLEOTIDE SEQUENCE [LARGE SCALE GENOMIC DNA]</scope>
    <source>
        <strain evidence="10 11">Q3-56</strain>
    </source>
</reference>
<dbReference type="InterPro" id="IPR026444">
    <property type="entry name" value="Secre_tail"/>
</dbReference>
<dbReference type="RefSeq" id="WP_204662494.1">
    <property type="nucleotide sequence ID" value="NZ_CP056775.1"/>
</dbReference>
<dbReference type="EMBL" id="CP056775">
    <property type="protein sequence ID" value="QRR00847.1"/>
    <property type="molecule type" value="Genomic_DNA"/>
</dbReference>
<dbReference type="InterPro" id="IPR011050">
    <property type="entry name" value="Pectin_lyase_fold/virulence"/>
</dbReference>
<dbReference type="Pfam" id="PF02415">
    <property type="entry name" value="Chlam_PMP"/>
    <property type="match status" value="1"/>
</dbReference>
<evidence type="ECO:0000256" key="5">
    <source>
        <dbReference type="ARBA" id="ARBA00022729"/>
    </source>
</evidence>
<dbReference type="PANTHER" id="PTHR11319">
    <property type="entry name" value="G PROTEIN-COUPLED RECEPTOR-RELATED"/>
    <property type="match status" value="1"/>
</dbReference>
<evidence type="ECO:0000256" key="6">
    <source>
        <dbReference type="ARBA" id="ARBA00023136"/>
    </source>
</evidence>
<feature type="signal peptide" evidence="8">
    <location>
        <begin position="1"/>
        <end position="20"/>
    </location>
</feature>
<evidence type="ECO:0000259" key="9">
    <source>
        <dbReference type="Pfam" id="PF18962"/>
    </source>
</evidence>
<evidence type="ECO:0000256" key="7">
    <source>
        <dbReference type="ARBA" id="ARBA00023237"/>
    </source>
</evidence>
<sequence length="885" mass="95344">MRVFYKSLMLFLLTVGLSHAQTAIFVKEGALGTGNSWDDATGTIPTGTLAAGTRIYIAAGTYTVSSTTELSEGDILIQGGFWPGSAGTDLTSNSPGKYPTHILMEDGNSISFYSAQQTNAEDISNVVDIKGIDYAGQIPDQSLPSGGLFLQTEGYGSYTFTDISLHDFSTSQGAVYVGLRGSTFTFERCNFYNLKGLQGPAGILLTGYAAMEFSSPTKLIVSNSTFSNNSGSGGTAVSVYNAGAGYNEVRIEGSVFCNNFSDGGGGALYAYSSSLTVNDCSFTGNNARFRGGAIGLYQAQLVSNNCRFYYNLSYADGGVIFAEKSLNEDGSVVADAVFYKNRASRGGAVGTFNAGNWNFVRSRFVNNFTMYKEQGGAIMNYFSSVISLEKTLFAGNKINNQVNIKGSDIANYNSRGNFLISDSKLQLSAASVYQNQDNSQPSAFAFLGSGNTFSNTDDGNVSSSDLAACAVRGIKLSGMVYHDGNGGYDGFDQKTDDLPGGLYISLMEDQKVITTVPVENGAFTMEGVLPGYYTLKLNIKSALRALDSEWSTSGEALMGWNWQADTDGDGALSLMADQENYEEIVFAINRRPVAMPMTLPIATPTMDQMISLDDTEQGLPGLKGSDTEDGETNYYKRFRISKLPKHGQLLVNFSSADTTSTFEFYPGALRIIFSGAGYDSLSFDYVMLDNSGAESAPATYTVKFDKPLPVVLQSFDAKAEGNTANLTWVTTMEQKADKFLIEHSVDGTSWKAVGNVAAARESVLTKTYHWTHLTPALYEGNLYRLKMVDLDGSFAYSSIRNVTFDQVQTTSVYPNPATDRVTIDHKNGSKVKTVTVTSAAGNIFYRSKATANQTIDLSRAQPGLYIIQMTNADGTSSSHKLIITR</sequence>